<protein>
    <submittedName>
        <fullName evidence="3">Membrane-associated protein, putative</fullName>
    </submittedName>
</protein>
<keyword evidence="2" id="KW-1133">Transmembrane helix</keyword>
<feature type="compositionally biased region" description="Low complexity" evidence="1">
    <location>
        <begin position="174"/>
        <end position="191"/>
    </location>
</feature>
<dbReference type="AlphaFoldDB" id="A0A0S4J4K5"/>
<evidence type="ECO:0000256" key="1">
    <source>
        <dbReference type="SAM" id="MobiDB-lite"/>
    </source>
</evidence>
<feature type="region of interest" description="Disordered" evidence="1">
    <location>
        <begin position="72"/>
        <end position="202"/>
    </location>
</feature>
<proteinExistence type="predicted"/>
<gene>
    <name evidence="3" type="ORF">BSAL_92950</name>
</gene>
<dbReference type="EMBL" id="CYKH01001288">
    <property type="protein sequence ID" value="CUG86402.1"/>
    <property type="molecule type" value="Genomic_DNA"/>
</dbReference>
<evidence type="ECO:0000313" key="4">
    <source>
        <dbReference type="Proteomes" id="UP000051952"/>
    </source>
</evidence>
<organism evidence="3 4">
    <name type="scientific">Bodo saltans</name>
    <name type="common">Flagellated protozoan</name>
    <dbReference type="NCBI Taxonomy" id="75058"/>
    <lineage>
        <taxon>Eukaryota</taxon>
        <taxon>Discoba</taxon>
        <taxon>Euglenozoa</taxon>
        <taxon>Kinetoplastea</taxon>
        <taxon>Metakinetoplastina</taxon>
        <taxon>Eubodonida</taxon>
        <taxon>Bodonidae</taxon>
        <taxon>Bodo</taxon>
    </lineage>
</organism>
<keyword evidence="4" id="KW-1185">Reference proteome</keyword>
<dbReference type="VEuPathDB" id="TriTrypDB:BSAL_92950"/>
<feature type="transmembrane region" description="Helical" evidence="2">
    <location>
        <begin position="6"/>
        <end position="25"/>
    </location>
</feature>
<keyword evidence="2" id="KW-0812">Transmembrane</keyword>
<accession>A0A0S4J4K5</accession>
<keyword evidence="2" id="KW-0472">Membrane</keyword>
<dbReference type="Proteomes" id="UP000051952">
    <property type="component" value="Unassembled WGS sequence"/>
</dbReference>
<feature type="compositionally biased region" description="Polar residues" evidence="1">
    <location>
        <begin position="163"/>
        <end position="173"/>
    </location>
</feature>
<evidence type="ECO:0000313" key="3">
    <source>
        <dbReference type="EMBL" id="CUG86402.1"/>
    </source>
</evidence>
<evidence type="ECO:0000256" key="2">
    <source>
        <dbReference type="SAM" id="Phobius"/>
    </source>
</evidence>
<reference evidence="4" key="1">
    <citation type="submission" date="2015-09" db="EMBL/GenBank/DDBJ databases">
        <authorList>
            <consortium name="Pathogen Informatics"/>
        </authorList>
    </citation>
    <scope>NUCLEOTIDE SEQUENCE [LARGE SCALE GENOMIC DNA]</scope>
    <source>
        <strain evidence="4">Lake Konstanz</strain>
    </source>
</reference>
<sequence length="202" mass="22010">MVAITSIYIAFCVGCVIYALLWTPFRRYWARIQRAALLKKLGLRTGEYHPISIIINEIPQVALSSSVINTVLPDSSEGQDGSAEQRPSDEEQTNVWYTARTTPDERERASPSGHASARASPAAPTGTKDDPSPQLAFTGDDDNDPLVEMTDASPMMDERMTMGASNSNPTGVQSGASHMSSVSTSHNNNNSSKREKRRLLPN</sequence>
<name>A0A0S4J4K5_BODSA</name>